<dbReference type="GO" id="GO:0005737">
    <property type="term" value="C:cytoplasm"/>
    <property type="evidence" value="ECO:0007669"/>
    <property type="project" value="TreeGrafter"/>
</dbReference>
<comment type="caution">
    <text evidence="13">The sequence shown here is derived from an EMBL/GenBank/DDBJ whole genome shotgun (WGS) entry which is preliminary data.</text>
</comment>
<dbReference type="PANTHER" id="PTHR10953">
    <property type="entry name" value="UBIQUITIN-ACTIVATING ENZYME E1"/>
    <property type="match status" value="1"/>
</dbReference>
<comment type="similarity">
    <text evidence="2">Belongs to the ubiquitin-activating E1 family.</text>
</comment>
<evidence type="ECO:0000256" key="4">
    <source>
        <dbReference type="ARBA" id="ARBA00022741"/>
    </source>
</evidence>
<dbReference type="OrthoDB" id="10255449at2759"/>
<dbReference type="InterPro" id="IPR035985">
    <property type="entry name" value="Ubiquitin-activating_enz"/>
</dbReference>
<feature type="domain" description="Ubiquitin-activating enzyme SCCH" evidence="12">
    <location>
        <begin position="252"/>
        <end position="478"/>
    </location>
</feature>
<keyword evidence="3" id="KW-0479">Metal-binding</keyword>
<evidence type="ECO:0000256" key="5">
    <source>
        <dbReference type="ARBA" id="ARBA00022786"/>
    </source>
</evidence>
<evidence type="ECO:0000256" key="10">
    <source>
        <dbReference type="SAM" id="MobiDB-lite"/>
    </source>
</evidence>
<evidence type="ECO:0000259" key="11">
    <source>
        <dbReference type="Pfam" id="PF00899"/>
    </source>
</evidence>
<evidence type="ECO:0000256" key="2">
    <source>
        <dbReference type="ARBA" id="ARBA00005673"/>
    </source>
</evidence>
<evidence type="ECO:0000256" key="8">
    <source>
        <dbReference type="ARBA" id="ARBA00073512"/>
    </source>
</evidence>
<dbReference type="InterPro" id="IPR019572">
    <property type="entry name" value="UBA_E1_SCCH"/>
</dbReference>
<evidence type="ECO:0000256" key="3">
    <source>
        <dbReference type="ARBA" id="ARBA00022723"/>
    </source>
</evidence>
<dbReference type="PROSITE" id="PS00865">
    <property type="entry name" value="UBIQUITIN_ACTIVAT_2"/>
    <property type="match status" value="1"/>
</dbReference>
<comment type="pathway">
    <text evidence="1">Protein modification; protein sumoylation.</text>
</comment>
<dbReference type="Pfam" id="PF10585">
    <property type="entry name" value="UBA_E1_SCCH"/>
    <property type="match status" value="1"/>
</dbReference>
<proteinExistence type="inferred from homology"/>
<dbReference type="FunFam" id="3.50.50.80:FF:000004">
    <property type="entry name" value="Ubiquitin-activating enzyme E1-like"/>
    <property type="match status" value="1"/>
</dbReference>
<protein>
    <recommendedName>
        <fullName evidence="8">Ubiquitin-activating enzyme E1-like</fullName>
    </recommendedName>
</protein>
<evidence type="ECO:0000256" key="6">
    <source>
        <dbReference type="ARBA" id="ARBA00022833"/>
    </source>
</evidence>
<dbReference type="InterPro" id="IPR045886">
    <property type="entry name" value="ThiF/MoeB/HesA"/>
</dbReference>
<accession>A0A4Y9XP94</accession>
<keyword evidence="14" id="KW-1185">Reference proteome</keyword>
<dbReference type="InterPro" id="IPR000594">
    <property type="entry name" value="ThiF_NAD_FAD-bd"/>
</dbReference>
<dbReference type="GO" id="GO:0016925">
    <property type="term" value="P:protein sumoylation"/>
    <property type="evidence" value="ECO:0007669"/>
    <property type="project" value="UniProtKB-UniPathway"/>
</dbReference>
<keyword evidence="5" id="KW-0833">Ubl conjugation pathway</keyword>
<keyword evidence="4" id="KW-0547">Nucleotide-binding</keyword>
<dbReference type="Gene3D" id="3.10.290.20">
    <property type="entry name" value="Ubiquitin-like 2 activating enzyme e1b. Chain: B, domain 3"/>
    <property type="match status" value="1"/>
</dbReference>
<evidence type="ECO:0000256" key="7">
    <source>
        <dbReference type="ARBA" id="ARBA00022840"/>
    </source>
</evidence>
<dbReference type="Gene3D" id="1.10.10.520">
    <property type="entry name" value="Ubiquitin activating enzymes (Uba3). Chain: B, domain 2"/>
    <property type="match status" value="1"/>
</dbReference>
<dbReference type="GO" id="GO:0019948">
    <property type="term" value="F:SUMO activating enzyme activity"/>
    <property type="evidence" value="ECO:0007669"/>
    <property type="project" value="TreeGrafter"/>
</dbReference>
<dbReference type="InterPro" id="IPR042449">
    <property type="entry name" value="Ub-E1_IAD_1"/>
</dbReference>
<feature type="compositionally biased region" description="Pro residues" evidence="10">
    <location>
        <begin position="656"/>
        <end position="667"/>
    </location>
</feature>
<keyword evidence="6" id="KW-0862">Zinc</keyword>
<feature type="active site" description="Glycyl thioester intermediate" evidence="9">
    <location>
        <position position="246"/>
    </location>
</feature>
<dbReference type="InterPro" id="IPR023318">
    <property type="entry name" value="Ub_act_enz_dom_a_sf"/>
</dbReference>
<dbReference type="GO" id="GO:0031510">
    <property type="term" value="C:SUMO activating enzyme complex"/>
    <property type="evidence" value="ECO:0007669"/>
    <property type="project" value="TreeGrafter"/>
</dbReference>
<keyword evidence="7" id="KW-0067">ATP-binding</keyword>
<feature type="domain" description="THIF-type NAD/FAD binding fold" evidence="11">
    <location>
        <begin position="79"/>
        <end position="539"/>
    </location>
</feature>
<name>A0A4Y9XP94_9AGAM</name>
<feature type="region of interest" description="Disordered" evidence="10">
    <location>
        <begin position="384"/>
        <end position="410"/>
    </location>
</feature>
<evidence type="ECO:0000313" key="14">
    <source>
        <dbReference type="Proteomes" id="UP000298327"/>
    </source>
</evidence>
<feature type="compositionally biased region" description="Low complexity" evidence="10">
    <location>
        <begin position="384"/>
        <end position="398"/>
    </location>
</feature>
<evidence type="ECO:0000256" key="9">
    <source>
        <dbReference type="PROSITE-ProRule" id="PRU10132"/>
    </source>
</evidence>
<evidence type="ECO:0000313" key="13">
    <source>
        <dbReference type="EMBL" id="TFY51950.1"/>
    </source>
</evidence>
<dbReference type="Proteomes" id="UP000298327">
    <property type="component" value="Unassembled WGS sequence"/>
</dbReference>
<dbReference type="EMBL" id="SEOQ01001402">
    <property type="protein sequence ID" value="TFY51950.1"/>
    <property type="molecule type" value="Genomic_DNA"/>
</dbReference>
<dbReference type="UniPathway" id="UPA00886"/>
<dbReference type="SUPFAM" id="SSF69572">
    <property type="entry name" value="Activating enzymes of the ubiquitin-like proteins"/>
    <property type="match status" value="1"/>
</dbReference>
<dbReference type="STRING" id="205917.A0A4Y9XP94"/>
<sequence length="733" mass="79576">MMTSGPLRFRGSIFGRVKAASALIDLHDDPQPPHPVGRRALPLSLTSTTLGRLGNTMASDSVATPARHAGSRTSHARAILGPALYDKLPDTKVLLVGAGGIGCELLKNIVLAGFGHITLLDLDTIDLSNLNRQFLFKKKDVKQSKAMVAARTASAFNPNVHIYPIHGNIKDPQFDLSWFKQFDIVLNALDNLDARRHVNKMCMAGEIPLVESGTAGYLGQVQPLLKNRTECFDCIPKPTPKTFPVCTIRSTPSQPIHCIVWAKSYLMSQLFGEDENAIGELDEAEKQGENAQEIATLRKEAQAFKAVRAALRSPQGTDAAKKAFQKVFYSDILNLLSMEDMWRYRDKPVPLDFDAIESDEFVIRGVHASQAKIVANGAPAAPNGTANGAKAANGSAKPVNGATENGTKGLKDQRALSLRDSWEMFVKSTDRLSARLRAGEETISFDKDDDDTLDFVTAAANLRSAAYGIQGKSRWEVKEMAGNIIPAIATTNAIISGLIVLQALHLLRKSYTALRNVHLQFKPAVPLSTINLSPPNPVCGVCRDAYAELQCDPARVTLGEVIDGILGEDEGDETREVSTYEDKRMLSDPDFDDNLGRTLESLNVTRGNFLSIVDEDGEYEAVTLAIGVLPPNHSIDAPAYILPSPLPKPAKKVKRPPPPPSTPPPPASGSLKRSAPVDDDIVEQPPPKRVKTAEANGTAANYSPSKKRKLDEDGLVMLEQQDEKIDDDVIVID</sequence>
<dbReference type="Gene3D" id="3.50.50.80">
    <property type="entry name" value="Ubiquitin-activating enzyme E1, inactive adenylation domain, subdomain 1"/>
    <property type="match status" value="1"/>
</dbReference>
<gene>
    <name evidence="13" type="ORF">EVG20_g10769</name>
</gene>
<feature type="region of interest" description="Disordered" evidence="10">
    <location>
        <begin position="640"/>
        <end position="715"/>
    </location>
</feature>
<reference evidence="13 14" key="1">
    <citation type="submission" date="2019-02" db="EMBL/GenBank/DDBJ databases">
        <title>Genome sequencing of the rare red list fungi Dentipellis fragilis.</title>
        <authorList>
            <person name="Buettner E."/>
            <person name="Kellner H."/>
        </authorList>
    </citation>
    <scope>NUCLEOTIDE SEQUENCE [LARGE SCALE GENOMIC DNA]</scope>
    <source>
        <strain evidence="13 14">DSM 105465</strain>
    </source>
</reference>
<dbReference type="InterPro" id="IPR033127">
    <property type="entry name" value="UBQ-activ_enz_E1_Cys_AS"/>
</dbReference>
<dbReference type="PANTHER" id="PTHR10953:SF5">
    <property type="entry name" value="SUMO-ACTIVATING ENZYME SUBUNIT 2"/>
    <property type="match status" value="1"/>
</dbReference>
<evidence type="ECO:0000256" key="1">
    <source>
        <dbReference type="ARBA" id="ARBA00004718"/>
    </source>
</evidence>
<evidence type="ECO:0000259" key="12">
    <source>
        <dbReference type="Pfam" id="PF10585"/>
    </source>
</evidence>
<organism evidence="13 14">
    <name type="scientific">Dentipellis fragilis</name>
    <dbReference type="NCBI Taxonomy" id="205917"/>
    <lineage>
        <taxon>Eukaryota</taxon>
        <taxon>Fungi</taxon>
        <taxon>Dikarya</taxon>
        <taxon>Basidiomycota</taxon>
        <taxon>Agaricomycotina</taxon>
        <taxon>Agaricomycetes</taxon>
        <taxon>Russulales</taxon>
        <taxon>Hericiaceae</taxon>
        <taxon>Dentipellis</taxon>
    </lineage>
</organism>
<dbReference type="Pfam" id="PF00899">
    <property type="entry name" value="ThiF"/>
    <property type="match status" value="1"/>
</dbReference>
<dbReference type="AlphaFoldDB" id="A0A4Y9XP94"/>
<dbReference type="GO" id="GO:0005524">
    <property type="term" value="F:ATP binding"/>
    <property type="evidence" value="ECO:0007669"/>
    <property type="project" value="UniProtKB-KW"/>
</dbReference>
<dbReference type="FunFam" id="1.10.10.520:FF:000011">
    <property type="entry name" value="Ubiquitin-activating enzyme E1-like"/>
    <property type="match status" value="1"/>
</dbReference>
<dbReference type="GO" id="GO:0046872">
    <property type="term" value="F:metal ion binding"/>
    <property type="evidence" value="ECO:0007669"/>
    <property type="project" value="UniProtKB-KW"/>
</dbReference>